<evidence type="ECO:0000259" key="3">
    <source>
        <dbReference type="PROSITE" id="PS00028"/>
    </source>
</evidence>
<reference evidence="4" key="1">
    <citation type="submission" date="2023-06" db="EMBL/GenBank/DDBJ databases">
        <title>Genome-scale phylogeny and comparative genomics of the fungal order Sordariales.</title>
        <authorList>
            <consortium name="Lawrence Berkeley National Laboratory"/>
            <person name="Hensen N."/>
            <person name="Bonometti L."/>
            <person name="Westerberg I."/>
            <person name="Brannstrom I.O."/>
            <person name="Guillou S."/>
            <person name="Cros-Aarteil S."/>
            <person name="Calhoun S."/>
            <person name="Haridas S."/>
            <person name="Kuo A."/>
            <person name="Mondo S."/>
            <person name="Pangilinan J."/>
            <person name="Riley R."/>
            <person name="Labutti K."/>
            <person name="Andreopoulos B."/>
            <person name="Lipzen A."/>
            <person name="Chen C."/>
            <person name="Yanf M."/>
            <person name="Daum C."/>
            <person name="Ng V."/>
            <person name="Clum A."/>
            <person name="Steindorff A."/>
            <person name="Ohm R."/>
            <person name="Martin F."/>
            <person name="Silar P."/>
            <person name="Natvig D."/>
            <person name="Lalanne C."/>
            <person name="Gautier V."/>
            <person name="Ament-Velasquez S.L."/>
            <person name="Kruys A."/>
            <person name="Hutchinson M.I."/>
            <person name="Powell A.J."/>
            <person name="Barry K."/>
            <person name="Miller A.N."/>
            <person name="Grigoriev I.V."/>
            <person name="Debuchy R."/>
            <person name="Gladieux P."/>
            <person name="Thoren M.H."/>
            <person name="Johannesson H."/>
        </authorList>
    </citation>
    <scope>NUCLEOTIDE SEQUENCE</scope>
    <source>
        <strain evidence="4">8032-3</strain>
    </source>
</reference>
<dbReference type="PROSITE" id="PS00028">
    <property type="entry name" value="ZINC_FINGER_C2H2_1"/>
    <property type="match status" value="1"/>
</dbReference>
<feature type="region of interest" description="Disordered" evidence="2">
    <location>
        <begin position="552"/>
        <end position="605"/>
    </location>
</feature>
<organism evidence="4 5">
    <name type="scientific">Phialemonium atrogriseum</name>
    <dbReference type="NCBI Taxonomy" id="1093897"/>
    <lineage>
        <taxon>Eukaryota</taxon>
        <taxon>Fungi</taxon>
        <taxon>Dikarya</taxon>
        <taxon>Ascomycota</taxon>
        <taxon>Pezizomycotina</taxon>
        <taxon>Sordariomycetes</taxon>
        <taxon>Sordariomycetidae</taxon>
        <taxon>Cephalothecales</taxon>
        <taxon>Cephalothecaceae</taxon>
        <taxon>Phialemonium</taxon>
    </lineage>
</organism>
<sequence length="1418" mass="160732">MDSTSKDRPGGSKALRTKEAQKLRAKAPLAAQFEDCAQAVRQLHTALNANPSVSEQVPLRILIERCLRRLTSWGHDTGASSRALDHSLRRASKPRSSTLTLLKELHELVVQATESLPTAFDGPGGFGERPKGDQADQPSSSSVASPSKQVETQELIDILGLGDHDSDSSPEKYLAEAEEIIDDLSDLRPTLLDPYDDDDPEPLPDADQLDLQDRQYVQEAFTKAAPFLVDRLVAANRRRRQNIHGLREEALRTGGGDGRPVPEAVTVGKAVQRASSNNLRPNASASRVRGYRKASRPSGSEPGASRTAPSTTGKTSLFSHDVVYERESVTSFASTGFAAPATSTITAELQPPGPPVDISDEKNLPFRCQYCCFEVPLELDKHNMDLNDWVTHFYLDLQPYSCTFEGCNRAHKLFGVKQEWFQHELDYHRTQQAWYCAKAECRTEFETRALFEQHLRSKHPDVVAKASADFLDILIETCQRVSLKSQTSPQHECPLCGAPYQKDVPADWKDHIAYHLEQFALQAIGEEEDSPSSEDELDRHELVEEFVDDIQERYAPPKADPNEQTAVQRSLRPDESNDLPEFTDSSGGLGDGGGDRRQRRDGEHLWADKVETYLTKQPEEDQPDNPDTTTETIWLNVSQRNEEFIGRDGDLQHLDEFISQSGHICVMSGRGGIGKTATAVEYARRYEQNYSAVIWIEAETPGGLADKYNHIGTKIFALGPESEQDPLSFTLSVRSKLGRWEKRWLLIFDNVEAWEDISRYIPRNLPKTKGSVLITTRQQALIKTETRALQRVLHRIELEPLTPEEGGQFLLCSIDTRVTPEDVPEHPEHDLAVQIAELVERLPLALIMIAGYIRVSRETLDNFLEIWEEKIAFRSKQATRSKLITEGTLDSSIDLLWDIGISELTVPARNLLEILAFLDPENIQKDLLVGDHNEKYLEFLNATEATVYRRMIRLLSGRKLIEVRVKEDGTESYRIHRLLQRKIVIDIGAQLKFDSAMRKATRLVRKRFPQSPAIQAPAPQNWRLCREYMPHVFSLLRAFKDAEDMFPGFEKTREIADMFYDAGFYVWDRQATEHDGLAFLDTAESILDTLQTDPMSERRADIHCMSGLLRNTMGCQQRGESLSRLKLALSIRQHIYESTPVYNRINDVLLQNAATDYGILLLNNYDFAQAEIIFEKCLERYRVWGSEEEIPFEYSKYYYNMGIVRMWQERIAEAIEFLQKSVDLAEATFGGKEGQYWDNFFTLACVVRHSGDAQRALDMHLETLKAKLDQLGKHSKSTILSTYAVGGMYAHIGDLSTAIDSMERCIDLATSSNWTEEALGRAQFHLSRLYKRQGVNLKEAEELETRAKETLERYSEYASEWVMGVGDPVMMYDDLQPTDEGRFTGTLLLKVLWARRKKEKIASFLDQDGRQVTVHTGL</sequence>
<feature type="compositionally biased region" description="Basic and acidic residues" evidence="2">
    <location>
        <begin position="593"/>
        <end position="605"/>
    </location>
</feature>
<dbReference type="InterPro" id="IPR002182">
    <property type="entry name" value="NB-ARC"/>
</dbReference>
<dbReference type="GO" id="GO:0043531">
    <property type="term" value="F:ADP binding"/>
    <property type="evidence" value="ECO:0007669"/>
    <property type="project" value="InterPro"/>
</dbReference>
<evidence type="ECO:0000313" key="5">
    <source>
        <dbReference type="Proteomes" id="UP001244011"/>
    </source>
</evidence>
<dbReference type="InterPro" id="IPR013087">
    <property type="entry name" value="Znf_C2H2_type"/>
</dbReference>
<dbReference type="Gene3D" id="3.40.50.300">
    <property type="entry name" value="P-loop containing nucleotide triphosphate hydrolases"/>
    <property type="match status" value="1"/>
</dbReference>
<feature type="region of interest" description="Disordered" evidence="2">
    <location>
        <begin position="1"/>
        <end position="21"/>
    </location>
</feature>
<dbReference type="EMBL" id="MU839017">
    <property type="protein sequence ID" value="KAK1765103.1"/>
    <property type="molecule type" value="Genomic_DNA"/>
</dbReference>
<feature type="compositionally biased region" description="Low complexity" evidence="2">
    <location>
        <begin position="135"/>
        <end position="147"/>
    </location>
</feature>
<dbReference type="InterPro" id="IPR027417">
    <property type="entry name" value="P-loop_NTPase"/>
</dbReference>
<evidence type="ECO:0000256" key="2">
    <source>
        <dbReference type="SAM" id="MobiDB-lite"/>
    </source>
</evidence>
<dbReference type="InterPro" id="IPR056681">
    <property type="entry name" value="DUF7779"/>
</dbReference>
<keyword evidence="1" id="KW-0802">TPR repeat</keyword>
<protein>
    <recommendedName>
        <fullName evidence="3">C2H2-type domain-containing protein</fullName>
    </recommendedName>
</protein>
<feature type="repeat" description="TPR" evidence="1">
    <location>
        <begin position="1195"/>
        <end position="1228"/>
    </location>
</feature>
<keyword evidence="5" id="KW-1185">Reference proteome</keyword>
<dbReference type="Gene3D" id="1.25.40.10">
    <property type="entry name" value="Tetratricopeptide repeat domain"/>
    <property type="match status" value="1"/>
</dbReference>
<dbReference type="PROSITE" id="PS50005">
    <property type="entry name" value="TPR"/>
    <property type="match status" value="1"/>
</dbReference>
<feature type="region of interest" description="Disordered" evidence="2">
    <location>
        <begin position="116"/>
        <end position="150"/>
    </location>
</feature>
<feature type="region of interest" description="Disordered" evidence="2">
    <location>
        <begin position="273"/>
        <end position="314"/>
    </location>
</feature>
<feature type="compositionally biased region" description="Polar residues" evidence="2">
    <location>
        <begin position="273"/>
        <end position="285"/>
    </location>
</feature>
<dbReference type="SUPFAM" id="SSF48452">
    <property type="entry name" value="TPR-like"/>
    <property type="match status" value="1"/>
</dbReference>
<comment type="caution">
    <text evidence="4">The sequence shown here is derived from an EMBL/GenBank/DDBJ whole genome shotgun (WGS) entry which is preliminary data.</text>
</comment>
<gene>
    <name evidence="4" type="ORF">QBC33DRAFT_545744</name>
</gene>
<proteinExistence type="predicted"/>
<name>A0AAJ0FJ69_9PEZI</name>
<dbReference type="RefSeq" id="XP_060281316.1">
    <property type="nucleotide sequence ID" value="XM_060428593.1"/>
</dbReference>
<evidence type="ECO:0000256" key="1">
    <source>
        <dbReference type="PROSITE-ProRule" id="PRU00339"/>
    </source>
</evidence>
<dbReference type="Pfam" id="PF13424">
    <property type="entry name" value="TPR_12"/>
    <property type="match status" value="1"/>
</dbReference>
<dbReference type="GeneID" id="85311780"/>
<feature type="compositionally biased region" description="Acidic residues" evidence="2">
    <location>
        <begin position="194"/>
        <end position="207"/>
    </location>
</feature>
<accession>A0AAJ0FJ69</accession>
<dbReference type="Pfam" id="PF00931">
    <property type="entry name" value="NB-ARC"/>
    <property type="match status" value="1"/>
</dbReference>
<feature type="domain" description="C2H2-type" evidence="3">
    <location>
        <begin position="436"/>
        <end position="459"/>
    </location>
</feature>
<dbReference type="InterPro" id="IPR011990">
    <property type="entry name" value="TPR-like_helical_dom_sf"/>
</dbReference>
<feature type="region of interest" description="Disordered" evidence="2">
    <location>
        <begin position="188"/>
        <end position="207"/>
    </location>
</feature>
<dbReference type="Pfam" id="PF25000">
    <property type="entry name" value="DUF7779"/>
    <property type="match status" value="1"/>
</dbReference>
<dbReference type="PANTHER" id="PTHR35391">
    <property type="entry name" value="C2H2-TYPE DOMAIN-CONTAINING PROTEIN-RELATED"/>
    <property type="match status" value="1"/>
</dbReference>
<dbReference type="PANTHER" id="PTHR35391:SF7">
    <property type="entry name" value="C2H2-TYPE DOMAIN-CONTAINING PROTEIN"/>
    <property type="match status" value="1"/>
</dbReference>
<dbReference type="Proteomes" id="UP001244011">
    <property type="component" value="Unassembled WGS sequence"/>
</dbReference>
<evidence type="ECO:0000313" key="4">
    <source>
        <dbReference type="EMBL" id="KAK1765103.1"/>
    </source>
</evidence>
<dbReference type="SUPFAM" id="SSF52540">
    <property type="entry name" value="P-loop containing nucleoside triphosphate hydrolases"/>
    <property type="match status" value="1"/>
</dbReference>
<dbReference type="SMART" id="SM00355">
    <property type="entry name" value="ZnF_C2H2"/>
    <property type="match status" value="3"/>
</dbReference>
<dbReference type="InterPro" id="IPR019734">
    <property type="entry name" value="TPR_rpt"/>
</dbReference>